<feature type="transmembrane region" description="Helical" evidence="1">
    <location>
        <begin position="426"/>
        <end position="449"/>
    </location>
</feature>
<dbReference type="EMBL" id="PKTG01000142">
    <property type="protein sequence ID" value="PLX15287.1"/>
    <property type="molecule type" value="Genomic_DNA"/>
</dbReference>
<dbReference type="PANTHER" id="PTHR42204:SF1">
    <property type="entry name" value="INTEGRAL MEMBRANE PROTEIN"/>
    <property type="match status" value="1"/>
</dbReference>
<feature type="transmembrane region" description="Helical" evidence="1">
    <location>
        <begin position="184"/>
        <end position="203"/>
    </location>
</feature>
<feature type="transmembrane region" description="Helical" evidence="1">
    <location>
        <begin position="63"/>
        <end position="87"/>
    </location>
</feature>
<name>A0A2N5Z9E9_MUIH1</name>
<feature type="transmembrane region" description="Helical" evidence="1">
    <location>
        <begin position="401"/>
        <end position="419"/>
    </location>
</feature>
<feature type="transmembrane region" description="Helical" evidence="1">
    <location>
        <begin position="305"/>
        <end position="323"/>
    </location>
</feature>
<feature type="transmembrane region" description="Helical" evidence="1">
    <location>
        <begin position="343"/>
        <end position="365"/>
    </location>
</feature>
<sequence>MEAILQNISFMISTYSMPLLYLLVGTLASAFLSCLPALHIYNVAGFLIILWAKVNGFTTPENFLGLVTGLVVGYSIVNTVPSIFLGAPDEAAMFMVMPGQKYLMQGRGFEAAVMTGIGGLGAAFAMLLLAPILPTIVAVVRKVLQPHMGWILATIVVYIIMSEFPKGGDRGTVWEKFRDGWKSIVAGLFTLFLSGFLGFIMIYKPLVPIEFAFQNIMPAFVGLYAVPWVIMNIVSRGNIPKQHIADSTNMNWELITRGTGAGMLGGMFAAIFPIVTGGIGGLFAGHATAQRDERLFVMSQGVSKFAYYVGAFFLLFIPGSGLTRGGMAWMISSFYKPYGVEPYFRMLGFIAISAGLAFILLLVLSKLTIKFIQIYDYRLVSWITLIFITVIVLSITQIPGLIIMTVCAAIGLIPVVFHSRRMNCMGILLIPITCNMLGFGPAIASFLGLI</sequence>
<dbReference type="PANTHER" id="PTHR42204">
    <property type="entry name" value="INTEGRAL MEMBRANE PROTEIN"/>
    <property type="match status" value="1"/>
</dbReference>
<protein>
    <recommendedName>
        <fullName evidence="2">DUF112 domain-containing protein</fullName>
    </recommendedName>
</protein>
<evidence type="ECO:0000259" key="2">
    <source>
        <dbReference type="Pfam" id="PF01970"/>
    </source>
</evidence>
<evidence type="ECO:0000313" key="3">
    <source>
        <dbReference type="EMBL" id="PLX15287.1"/>
    </source>
</evidence>
<proteinExistence type="predicted"/>
<accession>A0A2N5Z9E9</accession>
<feature type="transmembrane region" description="Helical" evidence="1">
    <location>
        <begin position="215"/>
        <end position="234"/>
    </location>
</feature>
<feature type="transmembrane region" description="Helical" evidence="1">
    <location>
        <begin position="147"/>
        <end position="164"/>
    </location>
</feature>
<feature type="domain" description="DUF112" evidence="2">
    <location>
        <begin position="19"/>
        <end position="425"/>
    </location>
</feature>
<dbReference type="Pfam" id="PF01970">
    <property type="entry name" value="TctA"/>
    <property type="match status" value="1"/>
</dbReference>
<reference evidence="3 4" key="1">
    <citation type="submission" date="2017-11" db="EMBL/GenBank/DDBJ databases">
        <title>Genome-resolved metagenomics identifies genetic mobility, metabolic interactions, and unexpected diversity in perchlorate-reducing communities.</title>
        <authorList>
            <person name="Barnum T.P."/>
            <person name="Figueroa I.A."/>
            <person name="Carlstrom C.I."/>
            <person name="Lucas L.N."/>
            <person name="Engelbrektson A.L."/>
            <person name="Coates J.D."/>
        </authorList>
    </citation>
    <scope>NUCLEOTIDE SEQUENCE [LARGE SCALE GENOMIC DNA]</scope>
    <source>
        <strain evidence="3">BM706</strain>
    </source>
</reference>
<evidence type="ECO:0000256" key="1">
    <source>
        <dbReference type="SAM" id="Phobius"/>
    </source>
</evidence>
<feature type="transmembrane region" description="Helical" evidence="1">
    <location>
        <begin position="254"/>
        <end position="284"/>
    </location>
</feature>
<organism evidence="3 4">
    <name type="scientific">Muiribacterium halophilum</name>
    <dbReference type="NCBI Taxonomy" id="2053465"/>
    <lineage>
        <taxon>Bacteria</taxon>
        <taxon>Candidatus Muiribacteriota</taxon>
        <taxon>Candidatus Muiribacteriia</taxon>
        <taxon>Candidatus Muiribacteriales</taxon>
        <taxon>Candidatus Muiribacteriaceae</taxon>
        <taxon>Candidatus Muiribacterium</taxon>
    </lineage>
</organism>
<evidence type="ECO:0000313" key="4">
    <source>
        <dbReference type="Proteomes" id="UP000234857"/>
    </source>
</evidence>
<feature type="transmembrane region" description="Helical" evidence="1">
    <location>
        <begin position="111"/>
        <end position="140"/>
    </location>
</feature>
<keyword evidence="1" id="KW-0812">Transmembrane</keyword>
<feature type="transmembrane region" description="Helical" evidence="1">
    <location>
        <begin position="377"/>
        <end position="395"/>
    </location>
</feature>
<keyword evidence="1" id="KW-1133">Transmembrane helix</keyword>
<keyword evidence="1" id="KW-0472">Membrane</keyword>
<dbReference type="AlphaFoldDB" id="A0A2N5Z9E9"/>
<comment type="caution">
    <text evidence="3">The sequence shown here is derived from an EMBL/GenBank/DDBJ whole genome shotgun (WGS) entry which is preliminary data.</text>
</comment>
<dbReference type="InterPro" id="IPR002823">
    <property type="entry name" value="DUF112_TM"/>
</dbReference>
<dbReference type="Proteomes" id="UP000234857">
    <property type="component" value="Unassembled WGS sequence"/>
</dbReference>
<gene>
    <name evidence="3" type="ORF">C0601_13300</name>
</gene>
<feature type="transmembrane region" description="Helical" evidence="1">
    <location>
        <begin position="20"/>
        <end position="51"/>
    </location>
</feature>